<evidence type="ECO:0000256" key="3">
    <source>
        <dbReference type="ARBA" id="ARBA00022737"/>
    </source>
</evidence>
<gene>
    <name evidence="4" type="ORF">D8M03_10715</name>
</gene>
<evidence type="ECO:0000313" key="4">
    <source>
        <dbReference type="EMBL" id="RKQ15976.1"/>
    </source>
</evidence>
<dbReference type="RefSeq" id="WP_121214773.1">
    <property type="nucleotide sequence ID" value="NZ_RBZN01000025.1"/>
</dbReference>
<dbReference type="AlphaFoldDB" id="A0A494Z0K0"/>
<keyword evidence="5" id="KW-1185">Reference proteome</keyword>
<protein>
    <submittedName>
        <fullName evidence="4">Acyltransferase</fullName>
    </submittedName>
</protein>
<keyword evidence="2 4" id="KW-0808">Transferase</keyword>
<dbReference type="PANTHER" id="PTHR23416:SF23">
    <property type="entry name" value="ACETYLTRANSFERASE C18B11.09C-RELATED"/>
    <property type="match status" value="1"/>
</dbReference>
<sequence>MVIDKSKFKSIGENVQIEKGTFYLYKNIEIGDNVYIGPEAYIFAQGGVSIGNGTILGPRVTILTNNHNYDSPDLRSIPYDGKNILKKVTIGENVWIGANVSIAPGVTIGEGAVIAMGAVVTKDVPPFAVVGGNPAKVIKYRDTERYLKLKQEGKIYLKMKQQKEIPIYFTRE</sequence>
<dbReference type="OrthoDB" id="9782926at2"/>
<keyword evidence="4" id="KW-0012">Acyltransferase</keyword>
<dbReference type="CDD" id="cd04647">
    <property type="entry name" value="LbH_MAT_like"/>
    <property type="match status" value="1"/>
</dbReference>
<evidence type="ECO:0000256" key="1">
    <source>
        <dbReference type="ARBA" id="ARBA00007274"/>
    </source>
</evidence>
<dbReference type="PANTHER" id="PTHR23416">
    <property type="entry name" value="SIALIC ACID SYNTHASE-RELATED"/>
    <property type="match status" value="1"/>
</dbReference>
<organism evidence="4 5">
    <name type="scientific">Ureibacillus endophyticus</name>
    <dbReference type="NCBI Taxonomy" id="1978490"/>
    <lineage>
        <taxon>Bacteria</taxon>
        <taxon>Bacillati</taxon>
        <taxon>Bacillota</taxon>
        <taxon>Bacilli</taxon>
        <taxon>Bacillales</taxon>
        <taxon>Caryophanaceae</taxon>
        <taxon>Ureibacillus</taxon>
    </lineage>
</organism>
<comment type="caution">
    <text evidence="4">The sequence shown here is derived from an EMBL/GenBank/DDBJ whole genome shotgun (WGS) entry which is preliminary data.</text>
</comment>
<dbReference type="Pfam" id="PF00132">
    <property type="entry name" value="Hexapep"/>
    <property type="match status" value="1"/>
</dbReference>
<dbReference type="InterPro" id="IPR011004">
    <property type="entry name" value="Trimer_LpxA-like_sf"/>
</dbReference>
<evidence type="ECO:0000313" key="5">
    <source>
        <dbReference type="Proteomes" id="UP000272238"/>
    </source>
</evidence>
<dbReference type="InterPro" id="IPR001451">
    <property type="entry name" value="Hexapep"/>
</dbReference>
<proteinExistence type="inferred from homology"/>
<dbReference type="PROSITE" id="PS00101">
    <property type="entry name" value="HEXAPEP_TRANSFERASES"/>
    <property type="match status" value="1"/>
</dbReference>
<reference evidence="4 5" key="1">
    <citation type="journal article" date="2016" name="Antonie Van Leeuwenhoek">
        <title>Lysinibacillus endophyticus sp. nov., an indole-3-acetic acid producing endophytic bacterium isolated from corn root (Zea mays cv. Xinken-5).</title>
        <authorList>
            <person name="Yu J."/>
            <person name="Guan X."/>
            <person name="Liu C."/>
            <person name="Xiang W."/>
            <person name="Yu Z."/>
            <person name="Liu X."/>
            <person name="Wang G."/>
        </authorList>
    </citation>
    <scope>NUCLEOTIDE SEQUENCE [LARGE SCALE GENOMIC DNA]</scope>
    <source>
        <strain evidence="4 5">DSM 100506</strain>
    </source>
</reference>
<comment type="similarity">
    <text evidence="1">Belongs to the transferase hexapeptide repeat family.</text>
</comment>
<dbReference type="Pfam" id="PF14602">
    <property type="entry name" value="Hexapep_2"/>
    <property type="match status" value="1"/>
</dbReference>
<name>A0A494Z0K0_9BACL</name>
<dbReference type="InterPro" id="IPR018357">
    <property type="entry name" value="Hexapep_transf_CS"/>
</dbReference>
<dbReference type="Proteomes" id="UP000272238">
    <property type="component" value="Unassembled WGS sequence"/>
</dbReference>
<dbReference type="EMBL" id="RBZN01000025">
    <property type="protein sequence ID" value="RKQ15976.1"/>
    <property type="molecule type" value="Genomic_DNA"/>
</dbReference>
<keyword evidence="3" id="KW-0677">Repeat</keyword>
<dbReference type="InterPro" id="IPR051159">
    <property type="entry name" value="Hexapeptide_acetyltransf"/>
</dbReference>
<evidence type="ECO:0000256" key="2">
    <source>
        <dbReference type="ARBA" id="ARBA00022679"/>
    </source>
</evidence>
<dbReference type="GO" id="GO:0008374">
    <property type="term" value="F:O-acyltransferase activity"/>
    <property type="evidence" value="ECO:0007669"/>
    <property type="project" value="TreeGrafter"/>
</dbReference>
<dbReference type="SUPFAM" id="SSF51161">
    <property type="entry name" value="Trimeric LpxA-like enzymes"/>
    <property type="match status" value="1"/>
</dbReference>
<dbReference type="Gene3D" id="2.160.10.10">
    <property type="entry name" value="Hexapeptide repeat proteins"/>
    <property type="match status" value="1"/>
</dbReference>
<accession>A0A494Z0K0</accession>